<evidence type="ECO:0000313" key="3">
    <source>
        <dbReference type="Proteomes" id="UP000287876"/>
    </source>
</evidence>
<organism evidence="2 3">
    <name type="scientific">Mycobacterium phage Duke13</name>
    <dbReference type="NCBI Taxonomy" id="2499038"/>
    <lineage>
        <taxon>Viruses</taxon>
        <taxon>Duplodnaviria</taxon>
        <taxon>Heunggongvirae</taxon>
        <taxon>Uroviricota</taxon>
        <taxon>Caudoviricetes</taxon>
        <taxon>Omegavirus</taxon>
        <taxon>Omegavirus baka</taxon>
    </lineage>
</organism>
<proteinExistence type="predicted"/>
<dbReference type="GO" id="GO:0003676">
    <property type="term" value="F:nucleic acid binding"/>
    <property type="evidence" value="ECO:0007669"/>
    <property type="project" value="InterPro"/>
</dbReference>
<dbReference type="Proteomes" id="UP000287876">
    <property type="component" value="Segment"/>
</dbReference>
<dbReference type="Gene3D" id="1.10.30.50">
    <property type="match status" value="1"/>
</dbReference>
<dbReference type="Pfam" id="PF01844">
    <property type="entry name" value="HNH"/>
    <property type="match status" value="1"/>
</dbReference>
<dbReference type="GO" id="GO:0008270">
    <property type="term" value="F:zinc ion binding"/>
    <property type="evidence" value="ECO:0007669"/>
    <property type="project" value="InterPro"/>
</dbReference>
<dbReference type="GO" id="GO:0004519">
    <property type="term" value="F:endonuclease activity"/>
    <property type="evidence" value="ECO:0007669"/>
    <property type="project" value="InterPro"/>
</dbReference>
<evidence type="ECO:0000313" key="2">
    <source>
        <dbReference type="EMBL" id="AZS07581.1"/>
    </source>
</evidence>
<protein>
    <recommendedName>
        <fullName evidence="1">HNH nuclease domain-containing protein</fullName>
    </recommendedName>
</protein>
<accession>A0A3S9UBB9</accession>
<dbReference type="CDD" id="cd00085">
    <property type="entry name" value="HNHc"/>
    <property type="match status" value="1"/>
</dbReference>
<dbReference type="InterPro" id="IPR003615">
    <property type="entry name" value="HNH_nuc"/>
</dbReference>
<dbReference type="EMBL" id="MK279849">
    <property type="protein sequence ID" value="AZS07581.1"/>
    <property type="molecule type" value="Genomic_DNA"/>
</dbReference>
<dbReference type="InterPro" id="IPR002711">
    <property type="entry name" value="HNH"/>
</dbReference>
<reference evidence="2 3" key="1">
    <citation type="submission" date="2018-12" db="EMBL/GenBank/DDBJ databases">
        <authorList>
            <person name="Betsko A.J."/>
            <person name="Stoner T.H."/>
            <person name="Garlena R.A."/>
            <person name="Russell D.A."/>
            <person name="Pope W.H."/>
            <person name="Jacobs-Sera D."/>
            <person name="Hatfull G.F."/>
        </authorList>
    </citation>
    <scope>NUCLEOTIDE SEQUENCE [LARGE SCALE GENOMIC DNA]</scope>
</reference>
<evidence type="ECO:0000259" key="1">
    <source>
        <dbReference type="SMART" id="SM00507"/>
    </source>
</evidence>
<gene>
    <name evidence="2" type="primary">49</name>
    <name evidence="2" type="ORF">PBI_DUKE13_49</name>
</gene>
<dbReference type="SMART" id="SM00507">
    <property type="entry name" value="HNHc"/>
    <property type="match status" value="1"/>
</dbReference>
<sequence length="194" mass="22905">MEQAHVKACSKCKAVKPVDRFNRAPDKRSGLSSQCKDCIKERAARHYAENRERLLRRNKEWAEANPEKAREVRRRSVQKNREQRKLYAREYRKRRPDITKAAERRWRENNPEAYRAYETRKTARRRSAYQLADFAPEQLEARWNYYGGNCWMCGEPATSIDHVKPIAKGGAHMLCNLRPTCKPCNSRKGGRWPL</sequence>
<name>A0A3S9UBB9_9CAUD</name>
<feature type="domain" description="HNH nuclease" evidence="1">
    <location>
        <begin position="137"/>
        <end position="186"/>
    </location>
</feature>